<dbReference type="PROSITE" id="PS50003">
    <property type="entry name" value="PH_DOMAIN"/>
    <property type="match status" value="1"/>
</dbReference>
<dbReference type="InterPro" id="IPR001849">
    <property type="entry name" value="PH_domain"/>
</dbReference>
<dbReference type="EMBL" id="VYZE01000165">
    <property type="protein sequence ID" value="NWU64324.1"/>
    <property type="molecule type" value="Genomic_DNA"/>
</dbReference>
<dbReference type="Gene3D" id="2.30.29.30">
    <property type="entry name" value="Pleckstrin-homology domain (PH domain)/Phosphotyrosine-binding domain (PTB)"/>
    <property type="match status" value="1"/>
</dbReference>
<name>A0A7K5YGE3_9AVES</name>
<evidence type="ECO:0000313" key="4">
    <source>
        <dbReference type="Proteomes" id="UP000522270"/>
    </source>
</evidence>
<dbReference type="PANTHER" id="PTHR47014">
    <property type="entry name" value="PLECKSTRIN HOMOLOGY DOMAIN-CONTAINING FAMILY S MEMBER 1"/>
    <property type="match status" value="1"/>
</dbReference>
<feature type="domain" description="PH" evidence="2">
    <location>
        <begin position="9"/>
        <end position="124"/>
    </location>
</feature>
<comment type="caution">
    <text evidence="3">The sequence shown here is derived from an EMBL/GenBank/DDBJ whole genome shotgun (WGS) entry which is preliminary data.</text>
</comment>
<evidence type="ECO:0000256" key="1">
    <source>
        <dbReference type="SAM" id="MobiDB-lite"/>
    </source>
</evidence>
<feature type="region of interest" description="Disordered" evidence="1">
    <location>
        <begin position="263"/>
        <end position="298"/>
    </location>
</feature>
<protein>
    <submittedName>
        <fullName evidence="3">PKHS1 protein</fullName>
    </submittedName>
</protein>
<sequence>PNTFCPEGDVCKHGFLIKSPPLQLFGSQNSWKRRFFILSKSSKGNYILKYLKGQNTKGSIAVDQIINIEVGISNSEVMETVRKMFKCLPEQVMSIRTGSRCYYLIGSSRQETEDWVTVISSVCREATRGGCCPQVTSKGVLVFSCHKAVCKQPIWRKLSAGEAPPGCLEEESTFFFCIQENGPSEDKSRPNSDPGPRQAQCDSPGGVFPKLDKNLGKSEENLLSSDTDEDTKKDEEDYYQTPSSILAKVGWDSQLTCRHDKLLSSPKHQDNGECPGDLEANRDLNLPESSTSQQPALQRRQNSLSLSVVQLSILLSQVTDETQLEKLDIFVPLADIYSYLKLTKAAGQI</sequence>
<feature type="non-terminal residue" evidence="3">
    <location>
        <position position="1"/>
    </location>
</feature>
<dbReference type="PANTHER" id="PTHR47014:SF1">
    <property type="entry name" value="PLECKSTRIN HOMOLOGY DOMAIN-CONTAINING FAMILY S MEMBER 1"/>
    <property type="match status" value="1"/>
</dbReference>
<dbReference type="SMART" id="SM00233">
    <property type="entry name" value="PH"/>
    <property type="match status" value="1"/>
</dbReference>
<gene>
    <name evidence="3" type="primary">Plekhs1</name>
    <name evidence="3" type="ORF">PTEBUR_R13735</name>
</gene>
<accession>A0A7K5YGE3</accession>
<dbReference type="Pfam" id="PF00169">
    <property type="entry name" value="PH"/>
    <property type="match status" value="1"/>
</dbReference>
<dbReference type="SUPFAM" id="SSF50729">
    <property type="entry name" value="PH domain-like"/>
    <property type="match status" value="1"/>
</dbReference>
<feature type="compositionally biased region" description="Basic and acidic residues" evidence="1">
    <location>
        <begin position="210"/>
        <end position="220"/>
    </location>
</feature>
<keyword evidence="4" id="KW-1185">Reference proteome</keyword>
<evidence type="ECO:0000259" key="2">
    <source>
        <dbReference type="PROSITE" id="PS50003"/>
    </source>
</evidence>
<dbReference type="OrthoDB" id="9900190at2759"/>
<reference evidence="3 4" key="1">
    <citation type="submission" date="2019-09" db="EMBL/GenBank/DDBJ databases">
        <title>Bird 10,000 Genomes (B10K) Project - Family phase.</title>
        <authorList>
            <person name="Zhang G."/>
        </authorList>
    </citation>
    <scope>NUCLEOTIDE SEQUENCE [LARGE SCALE GENOMIC DNA]</scope>
    <source>
        <strain evidence="3">B10K-DU-027-49</strain>
        <tissue evidence="3">Muscle</tissue>
    </source>
</reference>
<dbReference type="InterPro" id="IPR042986">
    <property type="entry name" value="PLEKHS1"/>
</dbReference>
<dbReference type="InterPro" id="IPR011993">
    <property type="entry name" value="PH-like_dom_sf"/>
</dbReference>
<proteinExistence type="predicted"/>
<organism evidence="3 4">
    <name type="scientific">Pterocles burchelli</name>
    <dbReference type="NCBI Taxonomy" id="2585816"/>
    <lineage>
        <taxon>Eukaryota</taxon>
        <taxon>Metazoa</taxon>
        <taxon>Chordata</taxon>
        <taxon>Craniata</taxon>
        <taxon>Vertebrata</taxon>
        <taxon>Euteleostomi</taxon>
        <taxon>Archelosauria</taxon>
        <taxon>Archosauria</taxon>
        <taxon>Dinosauria</taxon>
        <taxon>Saurischia</taxon>
        <taxon>Theropoda</taxon>
        <taxon>Coelurosauria</taxon>
        <taxon>Aves</taxon>
        <taxon>Neognathae</taxon>
        <taxon>Neoaves</taxon>
        <taxon>Columbimorphae</taxon>
        <taxon>Pterocliformes</taxon>
        <taxon>Pteroclidae</taxon>
        <taxon>Pterocles</taxon>
    </lineage>
</organism>
<feature type="compositionally biased region" description="Polar residues" evidence="1">
    <location>
        <begin position="287"/>
        <end position="298"/>
    </location>
</feature>
<dbReference type="AlphaFoldDB" id="A0A7K5YGE3"/>
<dbReference type="Proteomes" id="UP000522270">
    <property type="component" value="Unassembled WGS sequence"/>
</dbReference>
<feature type="non-terminal residue" evidence="3">
    <location>
        <position position="349"/>
    </location>
</feature>
<evidence type="ECO:0000313" key="3">
    <source>
        <dbReference type="EMBL" id="NWU64324.1"/>
    </source>
</evidence>
<feature type="region of interest" description="Disordered" evidence="1">
    <location>
        <begin position="182"/>
        <end position="239"/>
    </location>
</feature>